<keyword evidence="9" id="KW-1185">Reference proteome</keyword>
<feature type="region of interest" description="Disordered" evidence="7">
    <location>
        <begin position="285"/>
        <end position="310"/>
    </location>
</feature>
<evidence type="ECO:0000256" key="1">
    <source>
        <dbReference type="ARBA" id="ARBA00009865"/>
    </source>
</evidence>
<dbReference type="InterPro" id="IPR023296">
    <property type="entry name" value="Glyco_hydro_beta-prop_sf"/>
</dbReference>
<dbReference type="AlphaFoldDB" id="A0A7X6K4B5"/>
<feature type="compositionally biased region" description="Low complexity" evidence="7">
    <location>
        <begin position="300"/>
        <end position="310"/>
    </location>
</feature>
<reference evidence="8 9" key="1">
    <citation type="submission" date="2020-04" db="EMBL/GenBank/DDBJ databases">
        <title>Arthrobacter sp. nov.</title>
        <authorList>
            <person name="Liu S."/>
        </authorList>
    </citation>
    <scope>NUCLEOTIDE SEQUENCE [LARGE SCALE GENOMIC DNA]</scope>
    <source>
        <strain evidence="8 9">E918</strain>
    </source>
</reference>
<dbReference type="Pfam" id="PF04616">
    <property type="entry name" value="Glyco_hydro_43"/>
    <property type="match status" value="1"/>
</dbReference>
<evidence type="ECO:0000256" key="5">
    <source>
        <dbReference type="PIRSR" id="PIRSR606710-2"/>
    </source>
</evidence>
<dbReference type="GO" id="GO:0005975">
    <property type="term" value="P:carbohydrate metabolic process"/>
    <property type="evidence" value="ECO:0007669"/>
    <property type="project" value="InterPro"/>
</dbReference>
<evidence type="ECO:0000256" key="4">
    <source>
        <dbReference type="ARBA" id="ARBA00023295"/>
    </source>
</evidence>
<gene>
    <name evidence="8" type="ORF">HGG74_07865</name>
</gene>
<feature type="site" description="Important for catalytic activity, responsible for pKa modulation of the active site Glu and correct orientation of both the proton donor and substrate" evidence="5">
    <location>
        <position position="114"/>
    </location>
</feature>
<dbReference type="RefSeq" id="WP_168485794.1">
    <property type="nucleotide sequence ID" value="NZ_JAAZSQ010000005.1"/>
</dbReference>
<keyword evidence="2" id="KW-0732">Signal</keyword>
<name>A0A7X6K4B5_9MICC</name>
<dbReference type="PANTHER" id="PTHR43817:SF1">
    <property type="entry name" value="HYDROLASE, FAMILY 43, PUTATIVE (AFU_ORTHOLOGUE AFUA_3G01660)-RELATED"/>
    <property type="match status" value="1"/>
</dbReference>
<evidence type="ECO:0000256" key="3">
    <source>
        <dbReference type="ARBA" id="ARBA00022801"/>
    </source>
</evidence>
<proteinExistence type="inferred from homology"/>
<dbReference type="Gene3D" id="2.115.10.20">
    <property type="entry name" value="Glycosyl hydrolase domain, family 43"/>
    <property type="match status" value="1"/>
</dbReference>
<dbReference type="SUPFAM" id="SSF75005">
    <property type="entry name" value="Arabinanase/levansucrase/invertase"/>
    <property type="match status" value="1"/>
</dbReference>
<evidence type="ECO:0000313" key="9">
    <source>
        <dbReference type="Proteomes" id="UP000544090"/>
    </source>
</evidence>
<comment type="similarity">
    <text evidence="1 6">Belongs to the glycosyl hydrolase 43 family.</text>
</comment>
<organism evidence="8 9">
    <name type="scientific">Arthrobacter mobilis</name>
    <dbReference type="NCBI Taxonomy" id="2724944"/>
    <lineage>
        <taxon>Bacteria</taxon>
        <taxon>Bacillati</taxon>
        <taxon>Actinomycetota</taxon>
        <taxon>Actinomycetes</taxon>
        <taxon>Micrococcales</taxon>
        <taxon>Micrococcaceae</taxon>
        <taxon>Arthrobacter</taxon>
    </lineage>
</organism>
<dbReference type="Proteomes" id="UP000544090">
    <property type="component" value="Unassembled WGS sequence"/>
</dbReference>
<protein>
    <submittedName>
        <fullName evidence="8">Family 43 glycosylhydrolase</fullName>
    </submittedName>
</protein>
<dbReference type="PANTHER" id="PTHR43817">
    <property type="entry name" value="GLYCOSYL HYDROLASE"/>
    <property type="match status" value="1"/>
</dbReference>
<evidence type="ECO:0000256" key="6">
    <source>
        <dbReference type="RuleBase" id="RU361187"/>
    </source>
</evidence>
<accession>A0A7X6K4B5</accession>
<evidence type="ECO:0000256" key="2">
    <source>
        <dbReference type="ARBA" id="ARBA00022729"/>
    </source>
</evidence>
<evidence type="ECO:0000256" key="7">
    <source>
        <dbReference type="SAM" id="MobiDB-lite"/>
    </source>
</evidence>
<dbReference type="InterPro" id="IPR006710">
    <property type="entry name" value="Glyco_hydro_43"/>
</dbReference>
<keyword evidence="3 6" id="KW-0378">Hydrolase</keyword>
<dbReference type="GO" id="GO:0004553">
    <property type="term" value="F:hydrolase activity, hydrolyzing O-glycosyl compounds"/>
    <property type="evidence" value="ECO:0007669"/>
    <property type="project" value="InterPro"/>
</dbReference>
<keyword evidence="4 6" id="KW-0326">Glycosidase</keyword>
<dbReference type="EMBL" id="JAAZSQ010000005">
    <property type="protein sequence ID" value="NKX54460.1"/>
    <property type="molecule type" value="Genomic_DNA"/>
</dbReference>
<evidence type="ECO:0000313" key="8">
    <source>
        <dbReference type="EMBL" id="NKX54460.1"/>
    </source>
</evidence>
<sequence>MTFLLDRGEDPWVIYWQGNFYYCHEHNDSIILVNRSRTLHGIKDNPVIVWMNGDAARELWAPELHRIDGCWYIYYAEGPGEDHRIHVLQGQGPDPQDAYLYRGRMNTGDSFAIDGTPFEWRGRWYFVWSGSDKGHATQKLFIDRMESPWLLAGSPVCISAPTFDWEKQGMPAWPDINEAPQALRHPTEERMFIVYSASHSATDDYCLGRLDLTGPDPMDPGAWRKHPYPVFSKYVDDRIYGPGHASFIDTPDGVSWIIYHCSPVSGGGWDSRQLRAQPFCWRSDGTPDFGHPGQGRTQITPDAAPTAPAP</sequence>
<comment type="caution">
    <text evidence="8">The sequence shown here is derived from an EMBL/GenBank/DDBJ whole genome shotgun (WGS) entry which is preliminary data.</text>
</comment>
<dbReference type="CDD" id="cd18820">
    <property type="entry name" value="GH43_LbAraf43-like"/>
    <property type="match status" value="1"/>
</dbReference>